<organism evidence="2 3">
    <name type="scientific">Halorubellus litoreus</name>
    <dbReference type="NCBI Taxonomy" id="755308"/>
    <lineage>
        <taxon>Archaea</taxon>
        <taxon>Methanobacteriati</taxon>
        <taxon>Methanobacteriota</taxon>
        <taxon>Stenosarchaea group</taxon>
        <taxon>Halobacteria</taxon>
        <taxon>Halobacteriales</taxon>
        <taxon>Halorubellaceae</taxon>
        <taxon>Halorubellus</taxon>
    </lineage>
</organism>
<keyword evidence="3" id="KW-1185">Reference proteome</keyword>
<reference evidence="2 3" key="1">
    <citation type="journal article" date="2019" name="Int. J. Syst. Evol. Microbiol.">
        <title>The Global Catalogue of Microorganisms (GCM) 10K type strain sequencing project: providing services to taxonomists for standard genome sequencing and annotation.</title>
        <authorList>
            <consortium name="The Broad Institute Genomics Platform"/>
            <consortium name="The Broad Institute Genome Sequencing Center for Infectious Disease"/>
            <person name="Wu L."/>
            <person name="Ma J."/>
        </authorList>
    </citation>
    <scope>NUCLEOTIDE SEQUENCE [LARGE SCALE GENOMIC DNA]</scope>
    <source>
        <strain evidence="2 3">GX26</strain>
    </source>
</reference>
<name>A0ABD5VAS0_9EURY</name>
<evidence type="ECO:0000313" key="2">
    <source>
        <dbReference type="EMBL" id="MFC6952664.1"/>
    </source>
</evidence>
<feature type="transmembrane region" description="Helical" evidence="1">
    <location>
        <begin position="93"/>
        <end position="114"/>
    </location>
</feature>
<dbReference type="AlphaFoldDB" id="A0ABD5VAS0"/>
<feature type="transmembrane region" description="Helical" evidence="1">
    <location>
        <begin position="21"/>
        <end position="40"/>
    </location>
</feature>
<keyword evidence="1" id="KW-1133">Transmembrane helix</keyword>
<gene>
    <name evidence="2" type="ORF">ACFQGB_07280</name>
</gene>
<keyword evidence="1" id="KW-0812">Transmembrane</keyword>
<protein>
    <submittedName>
        <fullName evidence="2">Uncharacterized protein</fullName>
    </submittedName>
</protein>
<evidence type="ECO:0000313" key="3">
    <source>
        <dbReference type="Proteomes" id="UP001596395"/>
    </source>
</evidence>
<proteinExistence type="predicted"/>
<dbReference type="Proteomes" id="UP001596395">
    <property type="component" value="Unassembled WGS sequence"/>
</dbReference>
<dbReference type="RefSeq" id="WP_336349623.1">
    <property type="nucleotide sequence ID" value="NZ_JAZAQL010000001.1"/>
</dbReference>
<comment type="caution">
    <text evidence="2">The sequence shown here is derived from an EMBL/GenBank/DDBJ whole genome shotgun (WGS) entry which is preliminary data.</text>
</comment>
<feature type="transmembrane region" description="Helical" evidence="1">
    <location>
        <begin position="60"/>
        <end position="81"/>
    </location>
</feature>
<sequence length="156" mass="15664">MGETVSQARARTDRELATWQAGVVAGVLGGVVMAVLYSVFQPSFLTASVPGIYGLDGASGLVGWTLHVSHAAVLGVAFVAGFEGLADEEWATVTTTVASVAFAILVWGSVVLLLDPLWGGAADGGTGSSLLDVSLVGAAAHLAYGVVVGPVVVALR</sequence>
<evidence type="ECO:0000256" key="1">
    <source>
        <dbReference type="SAM" id="Phobius"/>
    </source>
</evidence>
<feature type="transmembrane region" description="Helical" evidence="1">
    <location>
        <begin position="134"/>
        <end position="155"/>
    </location>
</feature>
<accession>A0ABD5VAS0</accession>
<dbReference type="EMBL" id="JBHSXN010000001">
    <property type="protein sequence ID" value="MFC6952664.1"/>
    <property type="molecule type" value="Genomic_DNA"/>
</dbReference>
<keyword evidence="1" id="KW-0472">Membrane</keyword>